<evidence type="ECO:0000256" key="2">
    <source>
        <dbReference type="ARBA" id="ARBA00023239"/>
    </source>
</evidence>
<dbReference type="GO" id="GO:0046872">
    <property type="term" value="F:metal ion binding"/>
    <property type="evidence" value="ECO:0007669"/>
    <property type="project" value="UniProtKB-KW"/>
</dbReference>
<dbReference type="Proteomes" id="UP000007013">
    <property type="component" value="Chromosome"/>
</dbReference>
<dbReference type="SUPFAM" id="SSF53639">
    <property type="entry name" value="AraD/HMP-PK domain-like"/>
    <property type="match status" value="1"/>
</dbReference>
<reference evidence="4 5" key="1">
    <citation type="journal article" date="2011" name="J. Bacteriol.">
        <title>Genome sequence of the verrucomicrobium Opitutus terrae PB90-1, an abundant inhabitant of rice paddy soil ecosystems.</title>
        <authorList>
            <person name="van Passel M.W."/>
            <person name="Kant R."/>
            <person name="Palva A."/>
            <person name="Copeland A."/>
            <person name="Lucas S."/>
            <person name="Lapidus A."/>
            <person name="Glavina del Rio T."/>
            <person name="Pitluck S."/>
            <person name="Goltsman E."/>
            <person name="Clum A."/>
            <person name="Sun H."/>
            <person name="Schmutz J."/>
            <person name="Larimer F.W."/>
            <person name="Land M.L."/>
            <person name="Hauser L."/>
            <person name="Kyrpides N."/>
            <person name="Mikhailova N."/>
            <person name="Richardson P.P."/>
            <person name="Janssen P.H."/>
            <person name="de Vos W.M."/>
            <person name="Smidt H."/>
        </authorList>
    </citation>
    <scope>NUCLEOTIDE SEQUENCE [LARGE SCALE GENOMIC DNA]</scope>
    <source>
        <strain evidence="5">DSM 11246 / JCM 15787 / PB90-1</strain>
    </source>
</reference>
<dbReference type="EMBL" id="CP001032">
    <property type="protein sequence ID" value="ACB76598.1"/>
    <property type="molecule type" value="Genomic_DNA"/>
</dbReference>
<accession>B1ZTE4</accession>
<dbReference type="Gene3D" id="3.40.225.10">
    <property type="entry name" value="Class II aldolase/adducin N-terminal domain"/>
    <property type="match status" value="1"/>
</dbReference>
<gene>
    <name evidence="4" type="ordered locus">Oter_3319</name>
</gene>
<dbReference type="GO" id="GO:0005829">
    <property type="term" value="C:cytosol"/>
    <property type="evidence" value="ECO:0007669"/>
    <property type="project" value="TreeGrafter"/>
</dbReference>
<dbReference type="InterPro" id="IPR001303">
    <property type="entry name" value="Aldolase_II/adducin_N"/>
</dbReference>
<dbReference type="OrthoDB" id="9774430at2"/>
<dbReference type="STRING" id="452637.Oter_3319"/>
<dbReference type="SMART" id="SM01007">
    <property type="entry name" value="Aldolase_II"/>
    <property type="match status" value="1"/>
</dbReference>
<dbReference type="Pfam" id="PF00596">
    <property type="entry name" value="Aldolase_II"/>
    <property type="match status" value="1"/>
</dbReference>
<organism evidence="4 5">
    <name type="scientific">Opitutus terrae (strain DSM 11246 / JCM 15787 / PB90-1)</name>
    <dbReference type="NCBI Taxonomy" id="452637"/>
    <lineage>
        <taxon>Bacteria</taxon>
        <taxon>Pseudomonadati</taxon>
        <taxon>Verrucomicrobiota</taxon>
        <taxon>Opitutia</taxon>
        <taxon>Opitutales</taxon>
        <taxon>Opitutaceae</taxon>
        <taxon>Opitutus</taxon>
    </lineage>
</organism>
<keyword evidence="5" id="KW-1185">Reference proteome</keyword>
<dbReference type="PANTHER" id="PTHR22789">
    <property type="entry name" value="FUCULOSE PHOSPHATE ALDOLASE"/>
    <property type="match status" value="1"/>
</dbReference>
<dbReference type="HOGENOM" id="CLU_1105848_0_0_0"/>
<dbReference type="RefSeq" id="WP_012376127.1">
    <property type="nucleotide sequence ID" value="NC_010571.1"/>
</dbReference>
<sequence length="253" mass="26913">MSRTPPSLASLLSLSHELGRPDRNLAILGEGNTSARLDASTFLVKASGSNLAQLASREVTACRFAPLLELLDRRAVADAAVEEALLAARLDHGARKPSVEAMFHAWLLTLPGIAFVGHTHPVAVNSILASPQAARFAQRRLFPDEIVCCGAESVFVPYVDPGLRLAQAIRTEVTAFRRRTNAMPRVILLQNHGMIALGATPGAVLAATLMTAKAAAITLGAAALGGARHLMPRDVARIAARTDEHYRQKVLGL</sequence>
<evidence type="ECO:0000256" key="1">
    <source>
        <dbReference type="ARBA" id="ARBA00022723"/>
    </source>
</evidence>
<dbReference type="GO" id="GO:0019323">
    <property type="term" value="P:pentose catabolic process"/>
    <property type="evidence" value="ECO:0007669"/>
    <property type="project" value="TreeGrafter"/>
</dbReference>
<feature type="domain" description="Class II aldolase/adducin N-terminal" evidence="3">
    <location>
        <begin position="9"/>
        <end position="219"/>
    </location>
</feature>
<keyword evidence="1" id="KW-0479">Metal-binding</keyword>
<dbReference type="eggNOG" id="COG3347">
    <property type="taxonomic scope" value="Bacteria"/>
</dbReference>
<evidence type="ECO:0000313" key="5">
    <source>
        <dbReference type="Proteomes" id="UP000007013"/>
    </source>
</evidence>
<dbReference type="InterPro" id="IPR036409">
    <property type="entry name" value="Aldolase_II/adducin_N_sf"/>
</dbReference>
<evidence type="ECO:0000259" key="3">
    <source>
        <dbReference type="SMART" id="SM01007"/>
    </source>
</evidence>
<name>B1ZTE4_OPITP</name>
<keyword evidence="2" id="KW-0456">Lyase</keyword>
<proteinExistence type="predicted"/>
<dbReference type="KEGG" id="ote:Oter_3319"/>
<protein>
    <submittedName>
        <fullName evidence="4">Class II aldolase/adducin family protein</fullName>
    </submittedName>
</protein>
<dbReference type="PANTHER" id="PTHR22789:SF0">
    <property type="entry name" value="3-OXO-TETRONATE 4-PHOSPHATE DECARBOXYLASE-RELATED"/>
    <property type="match status" value="1"/>
</dbReference>
<evidence type="ECO:0000313" key="4">
    <source>
        <dbReference type="EMBL" id="ACB76598.1"/>
    </source>
</evidence>
<dbReference type="InterPro" id="IPR050197">
    <property type="entry name" value="Aldolase_class_II_sugar_metab"/>
</dbReference>
<dbReference type="AlphaFoldDB" id="B1ZTE4"/>
<dbReference type="GO" id="GO:0016832">
    <property type="term" value="F:aldehyde-lyase activity"/>
    <property type="evidence" value="ECO:0007669"/>
    <property type="project" value="TreeGrafter"/>
</dbReference>